<evidence type="ECO:0000313" key="3">
    <source>
        <dbReference type="EMBL" id="OHA00397.1"/>
    </source>
</evidence>
<dbReference type="InterPro" id="IPR050194">
    <property type="entry name" value="Glycosyltransferase_grp1"/>
</dbReference>
<accession>A0A1G2KLR5</accession>
<keyword evidence="1" id="KW-1133">Transmembrane helix</keyword>
<dbReference type="PANTHER" id="PTHR45947">
    <property type="entry name" value="SULFOQUINOVOSYL TRANSFERASE SQD2"/>
    <property type="match status" value="1"/>
</dbReference>
<gene>
    <name evidence="3" type="ORF">A3C11_02270</name>
</gene>
<dbReference type="GO" id="GO:0016757">
    <property type="term" value="F:glycosyltransferase activity"/>
    <property type="evidence" value="ECO:0007669"/>
    <property type="project" value="InterPro"/>
</dbReference>
<dbReference type="SUPFAM" id="SSF53756">
    <property type="entry name" value="UDP-Glycosyltransferase/glycogen phosphorylase"/>
    <property type="match status" value="1"/>
</dbReference>
<comment type="caution">
    <text evidence="3">The sequence shown here is derived from an EMBL/GenBank/DDBJ whole genome shotgun (WGS) entry which is preliminary data.</text>
</comment>
<evidence type="ECO:0000259" key="2">
    <source>
        <dbReference type="Pfam" id="PF00534"/>
    </source>
</evidence>
<feature type="domain" description="Glycosyl transferase family 1" evidence="2">
    <location>
        <begin position="168"/>
        <end position="282"/>
    </location>
</feature>
<reference evidence="3 4" key="1">
    <citation type="journal article" date="2016" name="Nat. Commun.">
        <title>Thousands of microbial genomes shed light on interconnected biogeochemical processes in an aquifer system.</title>
        <authorList>
            <person name="Anantharaman K."/>
            <person name="Brown C.T."/>
            <person name="Hug L.A."/>
            <person name="Sharon I."/>
            <person name="Castelle C.J."/>
            <person name="Probst A.J."/>
            <person name="Thomas B.C."/>
            <person name="Singh A."/>
            <person name="Wilkins M.J."/>
            <person name="Karaoz U."/>
            <person name="Brodie E.L."/>
            <person name="Williams K.H."/>
            <person name="Hubbard S.S."/>
            <person name="Banfield J.F."/>
        </authorList>
    </citation>
    <scope>NUCLEOTIDE SEQUENCE [LARGE SCALE GENOMIC DNA]</scope>
</reference>
<organism evidence="3 4">
    <name type="scientific">Candidatus Sungbacteria bacterium RIFCSPHIGHO2_02_FULL_49_12</name>
    <dbReference type="NCBI Taxonomy" id="1802271"/>
    <lineage>
        <taxon>Bacteria</taxon>
        <taxon>Candidatus Sungiibacteriota</taxon>
    </lineage>
</organism>
<keyword evidence="1" id="KW-0472">Membrane</keyword>
<evidence type="ECO:0000256" key="1">
    <source>
        <dbReference type="SAM" id="Phobius"/>
    </source>
</evidence>
<dbReference type="AlphaFoldDB" id="A0A1G2KLR5"/>
<dbReference type="InterPro" id="IPR001296">
    <property type="entry name" value="Glyco_trans_1"/>
</dbReference>
<dbReference type="Proteomes" id="UP000177362">
    <property type="component" value="Unassembled WGS sequence"/>
</dbReference>
<dbReference type="PANTHER" id="PTHR45947:SF3">
    <property type="entry name" value="SULFOQUINOVOSYL TRANSFERASE SQD2"/>
    <property type="match status" value="1"/>
</dbReference>
<dbReference type="EMBL" id="MHQJ01000048">
    <property type="protein sequence ID" value="OHA00397.1"/>
    <property type="molecule type" value="Genomic_DNA"/>
</dbReference>
<protein>
    <recommendedName>
        <fullName evidence="2">Glycosyl transferase family 1 domain-containing protein</fullName>
    </recommendedName>
</protein>
<keyword evidence="1" id="KW-0812">Transmembrane</keyword>
<dbReference type="Pfam" id="PF00534">
    <property type="entry name" value="Glycos_transf_1"/>
    <property type="match status" value="1"/>
</dbReference>
<name>A0A1G2KLR5_9BACT</name>
<evidence type="ECO:0000313" key="4">
    <source>
        <dbReference type="Proteomes" id="UP000177362"/>
    </source>
</evidence>
<proteinExistence type="predicted"/>
<sequence>MRLLIITQAVDLGDTNLGFFHEWILRFSHALEFVDVIAQRVGKHHLPANVGVFGVKQRESDNRIIKLWRMLKLLLHLVPSSDCVFVHMAPAYVIIAWPFTFFYRKPVVLWYVHKQVDWKLRIAEKMVRRIISASPESFRLKSNKLLLLGHGIDTALFTEPRTEPQGCILFTAGRISRSKNLNLLLEGVAMASLDLPTNWKFVVSGEPITADDRVYLRELLGIIAHHGIGEHVVFTGGLPHREMLGHYQLAVLFLHASTTGSIDKAVLEAMSTGLPVISSSEAFPTILPKEYVLTAGTAEDFCRAIKLHWNTGRDPRLRKIIEERFDLSRLVSRIIGSMKEL</sequence>
<dbReference type="Gene3D" id="3.40.50.2000">
    <property type="entry name" value="Glycogen Phosphorylase B"/>
    <property type="match status" value="1"/>
</dbReference>
<dbReference type="CDD" id="cd03801">
    <property type="entry name" value="GT4_PimA-like"/>
    <property type="match status" value="1"/>
</dbReference>
<feature type="transmembrane region" description="Helical" evidence="1">
    <location>
        <begin position="73"/>
        <end position="99"/>
    </location>
</feature>
<dbReference type="STRING" id="1802271.A3C11_02270"/>